<sequence>MAFFPPLILCRFRFSRASPVEARWPLRLPTGEPSWEEGWKAHPINHRAITLFSDPASRPRTCPHNGNGASSACGRQLLPEYQIAAETHPNVSSAHIIAESRYHTG</sequence>
<dbReference type="AlphaFoldDB" id="A0A319FDD1"/>
<dbReference type="VEuPathDB" id="FungiDB:BO78DRAFT_171200"/>
<evidence type="ECO:0000313" key="1">
    <source>
        <dbReference type="EMBL" id="PYI04393.1"/>
    </source>
</evidence>
<keyword evidence="2" id="KW-1185">Reference proteome</keyword>
<reference evidence="1 2" key="1">
    <citation type="submission" date="2018-02" db="EMBL/GenBank/DDBJ databases">
        <title>The genomes of Aspergillus section Nigri reveals drivers in fungal speciation.</title>
        <authorList>
            <consortium name="DOE Joint Genome Institute"/>
            <person name="Vesth T.C."/>
            <person name="Nybo J."/>
            <person name="Theobald S."/>
            <person name="Brandl J."/>
            <person name="Frisvad J.C."/>
            <person name="Nielsen K.F."/>
            <person name="Lyhne E.K."/>
            <person name="Kogle M.E."/>
            <person name="Kuo A."/>
            <person name="Riley R."/>
            <person name="Clum A."/>
            <person name="Nolan M."/>
            <person name="Lipzen A."/>
            <person name="Salamov A."/>
            <person name="Henrissat B."/>
            <person name="Wiebenga A."/>
            <person name="De vries R.P."/>
            <person name="Grigoriev I.V."/>
            <person name="Mortensen U.H."/>
            <person name="Andersen M.R."/>
            <person name="Baker S.E."/>
        </authorList>
    </citation>
    <scope>NUCLEOTIDE SEQUENCE [LARGE SCALE GENOMIC DNA]</scope>
    <source>
        <strain evidence="1 2">CBS 121057</strain>
    </source>
</reference>
<organism evidence="1 2">
    <name type="scientific">Aspergillus sclerotiicarbonarius (strain CBS 121057 / IBT 28362)</name>
    <dbReference type="NCBI Taxonomy" id="1448318"/>
    <lineage>
        <taxon>Eukaryota</taxon>
        <taxon>Fungi</taxon>
        <taxon>Dikarya</taxon>
        <taxon>Ascomycota</taxon>
        <taxon>Pezizomycotina</taxon>
        <taxon>Eurotiomycetes</taxon>
        <taxon>Eurotiomycetidae</taxon>
        <taxon>Eurotiales</taxon>
        <taxon>Aspergillaceae</taxon>
        <taxon>Aspergillus</taxon>
        <taxon>Aspergillus subgen. Circumdati</taxon>
    </lineage>
</organism>
<protein>
    <submittedName>
        <fullName evidence="1">Uncharacterized protein</fullName>
    </submittedName>
</protein>
<gene>
    <name evidence="1" type="ORF">BO78DRAFT_171200</name>
</gene>
<dbReference type="Proteomes" id="UP000248423">
    <property type="component" value="Unassembled WGS sequence"/>
</dbReference>
<evidence type="ECO:0000313" key="2">
    <source>
        <dbReference type="Proteomes" id="UP000248423"/>
    </source>
</evidence>
<proteinExistence type="predicted"/>
<dbReference type="EMBL" id="KZ826369">
    <property type="protein sequence ID" value="PYI04393.1"/>
    <property type="molecule type" value="Genomic_DNA"/>
</dbReference>
<accession>A0A319FDD1</accession>
<name>A0A319FDD1_ASPSB</name>